<proteinExistence type="predicted"/>
<evidence type="ECO:0000313" key="3">
    <source>
        <dbReference type="Proteomes" id="UP000015241"/>
    </source>
</evidence>
<dbReference type="AlphaFoldDB" id="S8F8V5"/>
<sequence>MVIAQPTPCRIPQEERARYAAILDGDWDIVWDHESVNKEITAGHQGHQGKVEYTTWPPVLSGYSASPHYQTSAPVADASADGSWTWIVNTQGSPNGPGPVWQFETPSPSPRSQWVW</sequence>
<keyword evidence="3" id="KW-1185">Reference proteome</keyword>
<dbReference type="EMBL" id="KE504213">
    <property type="protein sequence ID" value="EPS95154.1"/>
    <property type="molecule type" value="Genomic_DNA"/>
</dbReference>
<feature type="region of interest" description="Disordered" evidence="1">
    <location>
        <begin position="89"/>
        <end position="116"/>
    </location>
</feature>
<accession>S8F8V5</accession>
<evidence type="ECO:0000256" key="1">
    <source>
        <dbReference type="SAM" id="MobiDB-lite"/>
    </source>
</evidence>
<reference evidence="2 3" key="1">
    <citation type="journal article" date="2012" name="Science">
        <title>The Paleozoic origin of enzymatic lignin decomposition reconstructed from 31 fungal genomes.</title>
        <authorList>
            <person name="Floudas D."/>
            <person name="Binder M."/>
            <person name="Riley R."/>
            <person name="Barry K."/>
            <person name="Blanchette R.A."/>
            <person name="Henrissat B."/>
            <person name="Martinez A.T."/>
            <person name="Otillar R."/>
            <person name="Spatafora J.W."/>
            <person name="Yadav J.S."/>
            <person name="Aerts A."/>
            <person name="Benoit I."/>
            <person name="Boyd A."/>
            <person name="Carlson A."/>
            <person name="Copeland A."/>
            <person name="Coutinho P.M."/>
            <person name="de Vries R.P."/>
            <person name="Ferreira P."/>
            <person name="Findley K."/>
            <person name="Foster B."/>
            <person name="Gaskell J."/>
            <person name="Glotzer D."/>
            <person name="Gorecki P."/>
            <person name="Heitman J."/>
            <person name="Hesse C."/>
            <person name="Hori C."/>
            <person name="Igarashi K."/>
            <person name="Jurgens J.A."/>
            <person name="Kallen N."/>
            <person name="Kersten P."/>
            <person name="Kohler A."/>
            <person name="Kuees U."/>
            <person name="Kumar T.K.A."/>
            <person name="Kuo A."/>
            <person name="LaButti K."/>
            <person name="Larrondo L.F."/>
            <person name="Lindquist E."/>
            <person name="Ling A."/>
            <person name="Lombard V."/>
            <person name="Lucas S."/>
            <person name="Lundell T."/>
            <person name="Martin R."/>
            <person name="McLaughlin D.J."/>
            <person name="Morgenstern I."/>
            <person name="Morin E."/>
            <person name="Murat C."/>
            <person name="Nagy L.G."/>
            <person name="Nolan M."/>
            <person name="Ohm R.A."/>
            <person name="Patyshakuliyeva A."/>
            <person name="Rokas A."/>
            <person name="Ruiz-Duenas F.J."/>
            <person name="Sabat G."/>
            <person name="Salamov A."/>
            <person name="Samejima M."/>
            <person name="Schmutz J."/>
            <person name="Slot J.C."/>
            <person name="St John F."/>
            <person name="Stenlid J."/>
            <person name="Sun H."/>
            <person name="Sun S."/>
            <person name="Syed K."/>
            <person name="Tsang A."/>
            <person name="Wiebenga A."/>
            <person name="Young D."/>
            <person name="Pisabarro A."/>
            <person name="Eastwood D.C."/>
            <person name="Martin F."/>
            <person name="Cullen D."/>
            <person name="Grigoriev I.V."/>
            <person name="Hibbett D.S."/>
        </authorList>
    </citation>
    <scope>NUCLEOTIDE SEQUENCE</scope>
    <source>
        <strain evidence="3">FP-58527</strain>
    </source>
</reference>
<gene>
    <name evidence="2" type="ORF">FOMPIDRAFT_1019598</name>
</gene>
<dbReference type="InParanoid" id="S8F8V5"/>
<organism evidence="2 3">
    <name type="scientific">Fomitopsis schrenkii</name>
    <name type="common">Brown rot fungus</name>
    <dbReference type="NCBI Taxonomy" id="2126942"/>
    <lineage>
        <taxon>Eukaryota</taxon>
        <taxon>Fungi</taxon>
        <taxon>Dikarya</taxon>
        <taxon>Basidiomycota</taxon>
        <taxon>Agaricomycotina</taxon>
        <taxon>Agaricomycetes</taxon>
        <taxon>Polyporales</taxon>
        <taxon>Fomitopsis</taxon>
    </lineage>
</organism>
<evidence type="ECO:0000313" key="2">
    <source>
        <dbReference type="EMBL" id="EPS95154.1"/>
    </source>
</evidence>
<dbReference type="OrthoDB" id="10561007at2759"/>
<protein>
    <submittedName>
        <fullName evidence="2">Uncharacterized protein</fullName>
    </submittedName>
</protein>
<feature type="compositionally biased region" description="Polar residues" evidence="1">
    <location>
        <begin position="104"/>
        <end position="116"/>
    </location>
</feature>
<dbReference type="HOGENOM" id="CLU_2096920_0_0_1"/>
<name>S8F8V5_FOMSC</name>
<dbReference type="Proteomes" id="UP000015241">
    <property type="component" value="Unassembled WGS sequence"/>
</dbReference>